<evidence type="ECO:0000256" key="10">
    <source>
        <dbReference type="ARBA" id="ARBA00023242"/>
    </source>
</evidence>
<evidence type="ECO:0000256" key="5">
    <source>
        <dbReference type="ARBA" id="ARBA00022771"/>
    </source>
</evidence>
<dbReference type="SUPFAM" id="SSF57667">
    <property type="entry name" value="beta-beta-alpha zinc fingers"/>
    <property type="match status" value="1"/>
</dbReference>
<evidence type="ECO:0000256" key="11">
    <source>
        <dbReference type="PROSITE-ProRule" id="PRU00042"/>
    </source>
</evidence>
<dbReference type="InterPro" id="IPR013087">
    <property type="entry name" value="Znf_C2H2_type"/>
</dbReference>
<reference evidence="13" key="2">
    <citation type="submission" date="2025-09" db="UniProtKB">
        <authorList>
            <consortium name="Ensembl"/>
        </authorList>
    </citation>
    <scope>IDENTIFICATION</scope>
</reference>
<evidence type="ECO:0000256" key="4">
    <source>
        <dbReference type="ARBA" id="ARBA00022737"/>
    </source>
</evidence>
<dbReference type="Pfam" id="PF00096">
    <property type="entry name" value="zf-C2H2"/>
    <property type="match status" value="1"/>
</dbReference>
<dbReference type="Ensembl" id="ENSKMAT00000003493.1">
    <property type="protein sequence ID" value="ENSKMAP00000003429.1"/>
    <property type="gene ID" value="ENSKMAG00000002583.1"/>
</dbReference>
<organism evidence="13 14">
    <name type="scientific">Kryptolebias marmoratus</name>
    <name type="common">Mangrove killifish</name>
    <name type="synonym">Rivulus marmoratus</name>
    <dbReference type="NCBI Taxonomy" id="37003"/>
    <lineage>
        <taxon>Eukaryota</taxon>
        <taxon>Metazoa</taxon>
        <taxon>Chordata</taxon>
        <taxon>Craniata</taxon>
        <taxon>Vertebrata</taxon>
        <taxon>Euteleostomi</taxon>
        <taxon>Actinopterygii</taxon>
        <taxon>Neopterygii</taxon>
        <taxon>Teleostei</taxon>
        <taxon>Neoteleostei</taxon>
        <taxon>Acanthomorphata</taxon>
        <taxon>Ovalentaria</taxon>
        <taxon>Atherinomorphae</taxon>
        <taxon>Cyprinodontiformes</taxon>
        <taxon>Rivulidae</taxon>
        <taxon>Kryptolebias</taxon>
    </lineage>
</organism>
<keyword evidence="6" id="KW-0862">Zinc</keyword>
<dbReference type="PROSITE" id="PS50157">
    <property type="entry name" value="ZINC_FINGER_C2H2_2"/>
    <property type="match status" value="2"/>
</dbReference>
<proteinExistence type="inferred from homology"/>
<dbReference type="GO" id="GO:0000981">
    <property type="term" value="F:DNA-binding transcription factor activity, RNA polymerase II-specific"/>
    <property type="evidence" value="ECO:0007669"/>
    <property type="project" value="TreeGrafter"/>
</dbReference>
<reference evidence="13" key="1">
    <citation type="submission" date="2025-08" db="UniProtKB">
        <authorList>
            <consortium name="Ensembl"/>
        </authorList>
    </citation>
    <scope>IDENTIFICATION</scope>
</reference>
<evidence type="ECO:0000256" key="2">
    <source>
        <dbReference type="ARBA" id="ARBA00006991"/>
    </source>
</evidence>
<evidence type="ECO:0000256" key="8">
    <source>
        <dbReference type="ARBA" id="ARBA00023125"/>
    </source>
</evidence>
<name>A0A3Q2ZYI1_KRYMA</name>
<dbReference type="GO" id="GO:0008270">
    <property type="term" value="F:zinc ion binding"/>
    <property type="evidence" value="ECO:0007669"/>
    <property type="project" value="UniProtKB-KW"/>
</dbReference>
<keyword evidence="3" id="KW-0479">Metal-binding</keyword>
<evidence type="ECO:0000256" key="1">
    <source>
        <dbReference type="ARBA" id="ARBA00004123"/>
    </source>
</evidence>
<evidence type="ECO:0000259" key="12">
    <source>
        <dbReference type="PROSITE" id="PS50157"/>
    </source>
</evidence>
<keyword evidence="4" id="KW-0677">Repeat</keyword>
<protein>
    <recommendedName>
        <fullName evidence="12">C2H2-type domain-containing protein</fullName>
    </recommendedName>
</protein>
<keyword evidence="10" id="KW-0539">Nucleus</keyword>
<sequence length="85" mass="9477">SKEARESGNLNAIHTGEKHFGCDVCGKTFVSKGNLDHMRVHTGEKPFSCGLCGKTFSQKIHLKTHMITHKEEKPLVVMFVVKHST</sequence>
<comment type="subcellular location">
    <subcellularLocation>
        <location evidence="1">Nucleus</location>
    </subcellularLocation>
</comment>
<keyword evidence="9" id="KW-0804">Transcription</keyword>
<keyword evidence="7" id="KW-0805">Transcription regulation</keyword>
<keyword evidence="14" id="KW-1185">Reference proteome</keyword>
<evidence type="ECO:0000256" key="3">
    <source>
        <dbReference type="ARBA" id="ARBA00022723"/>
    </source>
</evidence>
<dbReference type="AlphaFoldDB" id="A0A3Q2ZYI1"/>
<dbReference type="GO" id="GO:0005634">
    <property type="term" value="C:nucleus"/>
    <property type="evidence" value="ECO:0007669"/>
    <property type="project" value="UniProtKB-SubCell"/>
</dbReference>
<dbReference type="PANTHER" id="PTHR14196:SF12">
    <property type="entry name" value="ZINC FINGER PROTEIN 208-LIKE"/>
    <property type="match status" value="1"/>
</dbReference>
<evidence type="ECO:0000313" key="13">
    <source>
        <dbReference type="Ensembl" id="ENSKMAP00000003429.1"/>
    </source>
</evidence>
<keyword evidence="5 11" id="KW-0863">Zinc-finger</keyword>
<dbReference type="PANTHER" id="PTHR14196">
    <property type="entry name" value="ODD-SKIPPED - RELATED"/>
    <property type="match status" value="1"/>
</dbReference>
<dbReference type="Pfam" id="PF13894">
    <property type="entry name" value="zf-C2H2_4"/>
    <property type="match status" value="1"/>
</dbReference>
<dbReference type="PROSITE" id="PS00028">
    <property type="entry name" value="ZINC_FINGER_C2H2_1"/>
    <property type="match status" value="1"/>
</dbReference>
<dbReference type="InterPro" id="IPR036236">
    <property type="entry name" value="Znf_C2H2_sf"/>
</dbReference>
<dbReference type="GeneTree" id="ENSGT01150000286936"/>
<keyword evidence="8" id="KW-0238">DNA-binding</keyword>
<feature type="domain" description="C2H2-type" evidence="12">
    <location>
        <begin position="47"/>
        <end position="74"/>
    </location>
</feature>
<dbReference type="Proteomes" id="UP000264800">
    <property type="component" value="Unplaced"/>
</dbReference>
<dbReference type="SMART" id="SM00355">
    <property type="entry name" value="ZnF_C2H2"/>
    <property type="match status" value="2"/>
</dbReference>
<evidence type="ECO:0000256" key="6">
    <source>
        <dbReference type="ARBA" id="ARBA00022833"/>
    </source>
</evidence>
<feature type="domain" description="C2H2-type" evidence="12">
    <location>
        <begin position="20"/>
        <end position="46"/>
    </location>
</feature>
<dbReference type="InterPro" id="IPR050717">
    <property type="entry name" value="C2H2-ZF_Transcription_Reg"/>
</dbReference>
<dbReference type="GO" id="GO:0000977">
    <property type="term" value="F:RNA polymerase II transcription regulatory region sequence-specific DNA binding"/>
    <property type="evidence" value="ECO:0007669"/>
    <property type="project" value="TreeGrafter"/>
</dbReference>
<comment type="similarity">
    <text evidence="2">Belongs to the krueppel C2H2-type zinc-finger protein family.</text>
</comment>
<accession>A0A3Q2ZYI1</accession>
<dbReference type="Gene3D" id="3.30.160.60">
    <property type="entry name" value="Classic Zinc Finger"/>
    <property type="match status" value="2"/>
</dbReference>
<dbReference type="FunFam" id="3.30.160.60:FF:001480">
    <property type="entry name" value="Si:cabz01071911.3"/>
    <property type="match status" value="1"/>
</dbReference>
<evidence type="ECO:0000256" key="9">
    <source>
        <dbReference type="ARBA" id="ARBA00023163"/>
    </source>
</evidence>
<dbReference type="FunFam" id="3.30.160.60:FF:001158">
    <property type="entry name" value="zinc finger protein 22"/>
    <property type="match status" value="1"/>
</dbReference>
<evidence type="ECO:0000313" key="14">
    <source>
        <dbReference type="Proteomes" id="UP000264800"/>
    </source>
</evidence>
<evidence type="ECO:0000256" key="7">
    <source>
        <dbReference type="ARBA" id="ARBA00023015"/>
    </source>
</evidence>